<dbReference type="EMBL" id="AP023086">
    <property type="protein sequence ID" value="BCD97343.1"/>
    <property type="molecule type" value="Genomic_DNA"/>
</dbReference>
<gene>
    <name evidence="1" type="ORF">MARGE09_P1544</name>
</gene>
<dbReference type="RefSeq" id="WP_236986815.1">
    <property type="nucleotide sequence ID" value="NZ_AP023086.1"/>
</dbReference>
<dbReference type="GO" id="GO:0016020">
    <property type="term" value="C:membrane"/>
    <property type="evidence" value="ECO:0007669"/>
    <property type="project" value="GOC"/>
</dbReference>
<accession>A0AAN1WGU0</accession>
<dbReference type="PANTHER" id="PTHR33694">
    <property type="entry name" value="UDP-3-O-ACYL-N-ACETYLGLUCOSAMINE DEACETYLASE 1, MITOCHONDRIAL-RELATED"/>
    <property type="match status" value="1"/>
</dbReference>
<keyword evidence="2" id="KW-1185">Reference proteome</keyword>
<evidence type="ECO:0000313" key="2">
    <source>
        <dbReference type="Proteomes" id="UP001320119"/>
    </source>
</evidence>
<name>A0AAN1WGU0_9GAMM</name>
<dbReference type="KEGG" id="marq:MARGE09_P1544"/>
<dbReference type="AlphaFoldDB" id="A0AAN1WGU0"/>
<sequence>MSAQCPQVHHAIHQHTFSDTWTYIGIGRYTGLHVIMRVLPAPANSGIRFIRRDVNSVNNEIIVTPYNIRNEHGCITVSNAVGIRVASADRLLAALSHYSIDNATIVLDSPEIPHDGSQSIDGSGISFAQIISDVGTKAQSALRDNRNIPQPNGRATVWR</sequence>
<dbReference type="GO" id="GO:0103117">
    <property type="term" value="F:UDP-3-O-acyl-N-acetylglucosamine deacetylase activity"/>
    <property type="evidence" value="ECO:0007669"/>
    <property type="project" value="InterPro"/>
</dbReference>
<dbReference type="GO" id="GO:0009245">
    <property type="term" value="P:lipid A biosynthetic process"/>
    <property type="evidence" value="ECO:0007669"/>
    <property type="project" value="InterPro"/>
</dbReference>
<proteinExistence type="predicted"/>
<dbReference type="PANTHER" id="PTHR33694:SF1">
    <property type="entry name" value="UDP-3-O-ACYL-N-ACETYLGLUCOSAMINE DEACETYLASE 1, MITOCHONDRIAL-RELATED"/>
    <property type="match status" value="1"/>
</dbReference>
<evidence type="ECO:0000313" key="1">
    <source>
        <dbReference type="EMBL" id="BCD97343.1"/>
    </source>
</evidence>
<protein>
    <submittedName>
        <fullName evidence="1">Uncharacterized protein</fullName>
    </submittedName>
</protein>
<dbReference type="InterPro" id="IPR020568">
    <property type="entry name" value="Ribosomal_Su5_D2-typ_SF"/>
</dbReference>
<dbReference type="Gene3D" id="3.30.230.20">
    <property type="entry name" value="lpxc deacetylase, domain 1"/>
    <property type="match status" value="1"/>
</dbReference>
<reference evidence="1 2" key="1">
    <citation type="journal article" date="2022" name="IScience">
        <title>An ultrasensitive nanofiber-based assay for enzymatic hydrolysis and deep-sea microbial degradation of cellulose.</title>
        <authorList>
            <person name="Tsudome M."/>
            <person name="Tachioka M."/>
            <person name="Miyazaki M."/>
            <person name="Uchimura K."/>
            <person name="Tsuda M."/>
            <person name="Takaki Y."/>
            <person name="Deguchi S."/>
        </authorList>
    </citation>
    <scope>NUCLEOTIDE SEQUENCE [LARGE SCALE GENOMIC DNA]</scope>
    <source>
        <strain evidence="1 2">GE09</strain>
    </source>
</reference>
<dbReference type="InterPro" id="IPR004463">
    <property type="entry name" value="UDP-acyl_GlcNac_deAcase"/>
</dbReference>
<dbReference type="SUPFAM" id="SSF54211">
    <property type="entry name" value="Ribosomal protein S5 domain 2-like"/>
    <property type="match status" value="1"/>
</dbReference>
<organism evidence="1 2">
    <name type="scientific">Marinagarivorans cellulosilyticus</name>
    <dbReference type="NCBI Taxonomy" id="2721545"/>
    <lineage>
        <taxon>Bacteria</taxon>
        <taxon>Pseudomonadati</taxon>
        <taxon>Pseudomonadota</taxon>
        <taxon>Gammaproteobacteria</taxon>
        <taxon>Cellvibrionales</taxon>
        <taxon>Cellvibrionaceae</taxon>
        <taxon>Marinagarivorans</taxon>
    </lineage>
</organism>
<dbReference type="InterPro" id="IPR015870">
    <property type="entry name" value="UDP-acyl_N-AcGlcN_deAcase_N"/>
</dbReference>
<dbReference type="Proteomes" id="UP001320119">
    <property type="component" value="Chromosome"/>
</dbReference>
<dbReference type="Pfam" id="PF03331">
    <property type="entry name" value="LpxC"/>
    <property type="match status" value="1"/>
</dbReference>